<organism evidence="1 2">
    <name type="scientific">Anaeramoeba flamelloides</name>
    <dbReference type="NCBI Taxonomy" id="1746091"/>
    <lineage>
        <taxon>Eukaryota</taxon>
        <taxon>Metamonada</taxon>
        <taxon>Anaeramoebidae</taxon>
        <taxon>Anaeramoeba</taxon>
    </lineage>
</organism>
<name>A0AAV7Y994_9EUKA</name>
<sequence length="468" mass="52947">MDQITRITNVLKQQTNNKNDVNSNLVELTQLTVKLTPTIEQLLITNGTLKIVLNLIATHPTNNQQIAQNSFSVLRNVCVSEKISKEFMINKGFDLLLITFRNYLHDEKVTERQLELLINTTRDALSAKQFLLCGLTRSVLTSLRYYSDSQQIQQLGIMLITLLSTSEGLAQELILEGAHYVLLKQFHDCIERPKRMDRFLSAFFNLTNSSVTRSIIIGQTNLIQLLVDQLKERMEDETFVQKSFSLFANLACTERNILSFIKLDLLNSSLDIISVSYRNTELCLRVTLFLYNMSCSAVVRNEIKTIKNSMFVLAKVLKDKLQYQQAVELILSLLLNVSAKKSNQIQLVKHGVINSILSAIVTYQTDNKLKNVALQTLSNLSFLKVARNQIAKGGGTNLILNILKNNLNDTQTVNSSVSVLMNLSNLEINRKILNYNGTNNLLTIIITKYQNNPEILHSAKSTLKNLGY</sequence>
<comment type="caution">
    <text evidence="1">The sequence shown here is derived from an EMBL/GenBank/DDBJ whole genome shotgun (WGS) entry which is preliminary data.</text>
</comment>
<evidence type="ECO:0000313" key="1">
    <source>
        <dbReference type="EMBL" id="KAJ3425556.1"/>
    </source>
</evidence>
<reference evidence="1" key="1">
    <citation type="submission" date="2022-08" db="EMBL/GenBank/DDBJ databases">
        <title>Novel sulphate-reducing endosymbionts in the free-living metamonad Anaeramoeba.</title>
        <authorList>
            <person name="Jerlstrom-Hultqvist J."/>
            <person name="Cepicka I."/>
            <person name="Gallot-Lavallee L."/>
            <person name="Salas-Leiva D."/>
            <person name="Curtis B.A."/>
            <person name="Zahonova K."/>
            <person name="Pipaliya S."/>
            <person name="Dacks J."/>
            <person name="Roger A.J."/>
        </authorList>
    </citation>
    <scope>NUCLEOTIDE SEQUENCE</scope>
    <source>
        <strain evidence="1">Busselton2</strain>
    </source>
</reference>
<dbReference type="InterPro" id="IPR000225">
    <property type="entry name" value="Armadillo"/>
</dbReference>
<evidence type="ECO:0000313" key="2">
    <source>
        <dbReference type="Proteomes" id="UP001146793"/>
    </source>
</evidence>
<dbReference type="Gene3D" id="1.25.10.10">
    <property type="entry name" value="Leucine-rich Repeat Variant"/>
    <property type="match status" value="2"/>
</dbReference>
<dbReference type="Proteomes" id="UP001146793">
    <property type="component" value="Unassembled WGS sequence"/>
</dbReference>
<proteinExistence type="predicted"/>
<dbReference type="SMART" id="SM00185">
    <property type="entry name" value="ARM"/>
    <property type="match status" value="3"/>
</dbReference>
<dbReference type="EMBL" id="JANTQA010000070">
    <property type="protein sequence ID" value="KAJ3425556.1"/>
    <property type="molecule type" value="Genomic_DNA"/>
</dbReference>
<dbReference type="AlphaFoldDB" id="A0AAV7Y994"/>
<dbReference type="SUPFAM" id="SSF48371">
    <property type="entry name" value="ARM repeat"/>
    <property type="match status" value="2"/>
</dbReference>
<protein>
    <submittedName>
        <fullName evidence="1">Uncharacterized protein</fullName>
    </submittedName>
</protein>
<dbReference type="InterPro" id="IPR016024">
    <property type="entry name" value="ARM-type_fold"/>
</dbReference>
<dbReference type="InterPro" id="IPR011989">
    <property type="entry name" value="ARM-like"/>
</dbReference>
<gene>
    <name evidence="1" type="ORF">M0812_28001</name>
</gene>
<accession>A0AAV7Y994</accession>